<keyword evidence="5 7" id="KW-0472">Membrane</keyword>
<feature type="transmembrane region" description="Helical" evidence="7">
    <location>
        <begin position="234"/>
        <end position="264"/>
    </location>
</feature>
<evidence type="ECO:0000256" key="2">
    <source>
        <dbReference type="ARBA" id="ARBA00022519"/>
    </source>
</evidence>
<evidence type="ECO:0000256" key="4">
    <source>
        <dbReference type="ARBA" id="ARBA00022989"/>
    </source>
</evidence>
<dbReference type="Proteomes" id="UP000503580">
    <property type="component" value="Chromosome"/>
</dbReference>
<dbReference type="GO" id="GO:0005886">
    <property type="term" value="C:plasma membrane"/>
    <property type="evidence" value="ECO:0007669"/>
    <property type="project" value="UniProtKB-SubCell"/>
</dbReference>
<sequence length="271" mass="27899">MKSRRHDLPHSLLAVASRAGMARAEQSPAQRFVLAASAGIFIAIAAAFYVSLSQQPNTLVSVLASGLCFTLSLIPVVLGGAELFPSMLATTAAAAGGYISPREALCSGLIVCAGNTGGVLFLAALMWFSGLCTGGDGRWGLRVLQISAHHPGDTFITNLGLGMVGNLLLCFAVAISHAFHSLTDKILAMLLPLSLFSASGAAHGMVSLFLLPLAIAVQSSAPARFGLLSGSDNALSVCYLLAGNLFPLVLGNLIGGGLLLLALVRLQRHHA</sequence>
<evidence type="ECO:0000256" key="7">
    <source>
        <dbReference type="SAM" id="Phobius"/>
    </source>
</evidence>
<evidence type="ECO:0000313" key="9">
    <source>
        <dbReference type="Proteomes" id="UP000503580"/>
    </source>
</evidence>
<proteinExistence type="predicted"/>
<keyword evidence="3 7" id="KW-0812">Transmembrane</keyword>
<name>A0A6G9RJE9_9ENTR</name>
<dbReference type="RefSeq" id="WP_167575260.1">
    <property type="nucleotide sequence ID" value="NZ_CP050321.1"/>
</dbReference>
<accession>A0A6G9RJE9</accession>
<dbReference type="AlphaFoldDB" id="A0A6G9RJE9"/>
<evidence type="ECO:0000313" key="8">
    <source>
        <dbReference type="EMBL" id="QIR26447.1"/>
    </source>
</evidence>
<dbReference type="KEGG" id="kgn:GY169_06300"/>
<feature type="transmembrane region" description="Helical" evidence="7">
    <location>
        <begin position="59"/>
        <end position="77"/>
    </location>
</feature>
<dbReference type="PANTHER" id="PTHR30520">
    <property type="entry name" value="FORMATE TRANSPORTER-RELATED"/>
    <property type="match status" value="1"/>
</dbReference>
<feature type="transmembrane region" description="Helical" evidence="7">
    <location>
        <begin position="108"/>
        <end position="128"/>
    </location>
</feature>
<evidence type="ECO:0000256" key="3">
    <source>
        <dbReference type="ARBA" id="ARBA00022692"/>
    </source>
</evidence>
<organism evidence="8 9">
    <name type="scientific">Kluyvera genomosp. 3</name>
    <dbReference type="NCBI Taxonomy" id="2774055"/>
    <lineage>
        <taxon>Bacteria</taxon>
        <taxon>Pseudomonadati</taxon>
        <taxon>Pseudomonadota</taxon>
        <taxon>Gammaproteobacteria</taxon>
        <taxon>Enterobacterales</taxon>
        <taxon>Enterobacteriaceae</taxon>
        <taxon>Kluyvera</taxon>
    </lineage>
</organism>
<keyword evidence="4 7" id="KW-1133">Transmembrane helix</keyword>
<reference evidence="8 9" key="1">
    <citation type="submission" date="2020-02" db="EMBL/GenBank/DDBJ databases">
        <title>Whole genome PO2S7.</title>
        <authorList>
            <person name="Singha K.M."/>
        </authorList>
    </citation>
    <scope>NUCLEOTIDE SEQUENCE [LARGE SCALE GENOMIC DNA]</scope>
    <source>
        <strain evidence="8 9">PO2S7</strain>
    </source>
</reference>
<feature type="transmembrane region" description="Helical" evidence="7">
    <location>
        <begin position="187"/>
        <end position="214"/>
    </location>
</feature>
<evidence type="ECO:0000256" key="6">
    <source>
        <dbReference type="ARBA" id="ARBA00035914"/>
    </source>
</evidence>
<dbReference type="PANTHER" id="PTHR30520:SF10">
    <property type="entry name" value="FORMATE CHANNEL FOCA-RELATED"/>
    <property type="match status" value="1"/>
</dbReference>
<dbReference type="InterPro" id="IPR000292">
    <property type="entry name" value="For/NO2_transpt"/>
</dbReference>
<evidence type="ECO:0000256" key="5">
    <source>
        <dbReference type="ARBA" id="ARBA00023136"/>
    </source>
</evidence>
<keyword evidence="2" id="KW-0997">Cell inner membrane</keyword>
<evidence type="ECO:0000256" key="1">
    <source>
        <dbReference type="ARBA" id="ARBA00004429"/>
    </source>
</evidence>
<dbReference type="Pfam" id="PF01226">
    <property type="entry name" value="Form_Nir_trans"/>
    <property type="match status" value="1"/>
</dbReference>
<comment type="subcellular location">
    <subcellularLocation>
        <location evidence="1">Cell inner membrane</location>
        <topology evidence="1">Multi-pass membrane protein</topology>
    </subcellularLocation>
</comment>
<keyword evidence="2" id="KW-1003">Cell membrane</keyword>
<comment type="catalytic activity">
    <reaction evidence="6">
        <text>formate(in) = formate(out)</text>
        <dbReference type="Rhea" id="RHEA:29679"/>
        <dbReference type="ChEBI" id="CHEBI:15740"/>
    </reaction>
</comment>
<dbReference type="GO" id="GO:0015499">
    <property type="term" value="F:formate transmembrane transporter activity"/>
    <property type="evidence" value="ECO:0007669"/>
    <property type="project" value="TreeGrafter"/>
</dbReference>
<feature type="transmembrane region" description="Helical" evidence="7">
    <location>
        <begin position="34"/>
        <end position="52"/>
    </location>
</feature>
<gene>
    <name evidence="8" type="ORF">GY169_06300</name>
</gene>
<protein>
    <submittedName>
        <fullName evidence="8">Formate transporter FocA</fullName>
    </submittedName>
</protein>
<keyword evidence="9" id="KW-1185">Reference proteome</keyword>
<feature type="transmembrane region" description="Helical" evidence="7">
    <location>
        <begin position="155"/>
        <end position="175"/>
    </location>
</feature>
<dbReference type="EMBL" id="CP050321">
    <property type="protein sequence ID" value="QIR26447.1"/>
    <property type="molecule type" value="Genomic_DNA"/>
</dbReference>
<dbReference type="Gene3D" id="1.20.1080.10">
    <property type="entry name" value="Glycerol uptake facilitator protein"/>
    <property type="match status" value="1"/>
</dbReference>
<dbReference type="InterPro" id="IPR023271">
    <property type="entry name" value="Aquaporin-like"/>
</dbReference>